<accession>A0A3A9WJU7</accession>
<evidence type="ECO:0000313" key="3">
    <source>
        <dbReference type="Proteomes" id="UP000268652"/>
    </source>
</evidence>
<comment type="caution">
    <text evidence="1">The sequence shown here is derived from an EMBL/GenBank/DDBJ whole genome shotgun (WGS) entry which is preliminary data.</text>
</comment>
<dbReference type="Proteomes" id="UP000275024">
    <property type="component" value="Unassembled WGS sequence"/>
</dbReference>
<keyword evidence="3" id="KW-1185">Reference proteome</keyword>
<dbReference type="AlphaFoldDB" id="A0A3A9WJU7"/>
<dbReference type="EMBL" id="RBDX01000001">
    <property type="protein sequence ID" value="RKN12613.1"/>
    <property type="molecule type" value="Genomic_DNA"/>
</dbReference>
<dbReference type="EMBL" id="RBDY01000001">
    <property type="protein sequence ID" value="RKN27623.1"/>
    <property type="molecule type" value="Genomic_DNA"/>
</dbReference>
<proteinExistence type="predicted"/>
<organism evidence="1 4">
    <name type="scientific">Streptomyces radicis</name>
    <dbReference type="NCBI Taxonomy" id="1750517"/>
    <lineage>
        <taxon>Bacteria</taxon>
        <taxon>Bacillati</taxon>
        <taxon>Actinomycetota</taxon>
        <taxon>Actinomycetes</taxon>
        <taxon>Kitasatosporales</taxon>
        <taxon>Streptomycetaceae</taxon>
        <taxon>Streptomyces</taxon>
    </lineage>
</organism>
<dbReference type="OrthoDB" id="4330280at2"/>
<evidence type="ECO:0000313" key="2">
    <source>
        <dbReference type="EMBL" id="RKN27623.1"/>
    </source>
</evidence>
<protein>
    <submittedName>
        <fullName evidence="1">Uncharacterized protein</fullName>
    </submittedName>
</protein>
<reference evidence="3 4" key="1">
    <citation type="submission" date="2018-09" db="EMBL/GenBank/DDBJ databases">
        <title>Streptomyces sp. nov. DS1-2, an endophytic actinomycete isolated from roots of Dendrobium scabrilingue.</title>
        <authorList>
            <person name="Kuncharoen N."/>
            <person name="Kudo T."/>
            <person name="Ohkuma M."/>
            <person name="Yuki M."/>
            <person name="Tanasupawat S."/>
        </authorList>
    </citation>
    <scope>NUCLEOTIDE SEQUENCE [LARGE SCALE GENOMIC DNA]</scope>
    <source>
        <strain evidence="1 4">AZ1-7</strain>
        <strain evidence="2 3">DS1-2</strain>
    </source>
</reference>
<name>A0A3A9WJU7_9ACTN</name>
<gene>
    <name evidence="2" type="ORF">D7318_01630</name>
    <name evidence="1" type="ORF">D7319_01265</name>
</gene>
<sequence length="131" mass="13520">MLMRTAKPLKRAEPNAFAAEFDIEIADPADDEGDADPVRVVCSDCARPIALVGSGEQIPEHALCPTPWNPFGLTLCPGSGRAVSGDGAAVAPEAPTGGDTTALVALPESLDWRLQPFSHAVVASAGMRQAA</sequence>
<dbReference type="Proteomes" id="UP000268652">
    <property type="component" value="Unassembled WGS sequence"/>
</dbReference>
<evidence type="ECO:0000313" key="1">
    <source>
        <dbReference type="EMBL" id="RKN12613.1"/>
    </source>
</evidence>
<evidence type="ECO:0000313" key="4">
    <source>
        <dbReference type="Proteomes" id="UP000275024"/>
    </source>
</evidence>